<dbReference type="AlphaFoldDB" id="A0A256F9A9"/>
<sequence>MEVSIIGLDLAKNVFQVHGADAAGAVVLRKQLRRNKVLEFFSRQSPCFVAMEACGGAHYWAREIGKLGHNVKLISPQ</sequence>
<dbReference type="Proteomes" id="UP000215590">
    <property type="component" value="Unassembled WGS sequence"/>
</dbReference>
<evidence type="ECO:0000313" key="1">
    <source>
        <dbReference type="EMBL" id="OYR11422.1"/>
    </source>
</evidence>
<name>A0A256F9A9_9HYPH</name>
<comment type="caution">
    <text evidence="1">The sequence shown here is derived from an EMBL/GenBank/DDBJ whole genome shotgun (WGS) entry which is preliminary data.</text>
</comment>
<protein>
    <submittedName>
        <fullName evidence="1">Transposase family protein</fullName>
    </submittedName>
</protein>
<dbReference type="EMBL" id="NNRJ01000061">
    <property type="protein sequence ID" value="OYR11422.1"/>
    <property type="molecule type" value="Genomic_DNA"/>
</dbReference>
<keyword evidence="2" id="KW-1185">Reference proteome</keyword>
<evidence type="ECO:0000313" key="2">
    <source>
        <dbReference type="Proteomes" id="UP000215590"/>
    </source>
</evidence>
<accession>A0A256F9A9</accession>
<gene>
    <name evidence="1" type="ORF">CEV31_3752</name>
</gene>
<reference evidence="1 2" key="1">
    <citation type="submission" date="2017-07" db="EMBL/GenBank/DDBJ databases">
        <title>Phylogenetic study on the rhizospheric bacterium Ochrobactrum sp. A44.</title>
        <authorList>
            <person name="Krzyzanowska D.M."/>
            <person name="Ossowicki A."/>
            <person name="Rajewska M."/>
            <person name="Maciag T."/>
            <person name="Kaczynski Z."/>
            <person name="Czerwicka M."/>
            <person name="Jafra S."/>
        </authorList>
    </citation>
    <scope>NUCLEOTIDE SEQUENCE [LARGE SCALE GENOMIC DNA]</scope>
    <source>
        <strain evidence="1 2">DSM 7216</strain>
    </source>
</reference>
<organism evidence="1 2">
    <name type="scientific">Brucella thiophenivorans</name>
    <dbReference type="NCBI Taxonomy" id="571255"/>
    <lineage>
        <taxon>Bacteria</taxon>
        <taxon>Pseudomonadati</taxon>
        <taxon>Pseudomonadota</taxon>
        <taxon>Alphaproteobacteria</taxon>
        <taxon>Hyphomicrobiales</taxon>
        <taxon>Brucellaceae</taxon>
        <taxon>Brucella/Ochrobactrum group</taxon>
        <taxon>Brucella</taxon>
    </lineage>
</organism>
<proteinExistence type="predicted"/>